<dbReference type="SUPFAM" id="SSF103473">
    <property type="entry name" value="MFS general substrate transporter"/>
    <property type="match status" value="1"/>
</dbReference>
<keyword evidence="6 7" id="KW-0472">Membrane</keyword>
<dbReference type="GO" id="GO:0022857">
    <property type="term" value="F:transmembrane transporter activity"/>
    <property type="evidence" value="ECO:0007669"/>
    <property type="project" value="InterPro"/>
</dbReference>
<name>A0A0P8C4J5_9CYAN</name>
<evidence type="ECO:0000256" key="2">
    <source>
        <dbReference type="ARBA" id="ARBA00022448"/>
    </source>
</evidence>
<feature type="transmembrane region" description="Helical" evidence="7">
    <location>
        <begin position="96"/>
        <end position="124"/>
    </location>
</feature>
<proteinExistence type="predicted"/>
<feature type="transmembrane region" description="Helical" evidence="7">
    <location>
        <begin position="246"/>
        <end position="267"/>
    </location>
</feature>
<keyword evidence="4 7" id="KW-0812">Transmembrane</keyword>
<dbReference type="PATRIC" id="fig|1666911.3.peg.3242"/>
<feature type="transmembrane region" description="Helical" evidence="7">
    <location>
        <begin position="279"/>
        <end position="297"/>
    </location>
</feature>
<dbReference type="AlphaFoldDB" id="A0A0P8C4J5"/>
<dbReference type="PROSITE" id="PS50850">
    <property type="entry name" value="MFS"/>
    <property type="match status" value="1"/>
</dbReference>
<dbReference type="PANTHER" id="PTHR43266">
    <property type="entry name" value="MACROLIDE-EFFLUX PROTEIN"/>
    <property type="match status" value="1"/>
</dbReference>
<feature type="domain" description="Major facilitator superfamily (MFS) profile" evidence="8">
    <location>
        <begin position="1"/>
        <end position="187"/>
    </location>
</feature>
<evidence type="ECO:0000313" key="9">
    <source>
        <dbReference type="EMBL" id="KPQ36563.1"/>
    </source>
</evidence>
<evidence type="ECO:0000256" key="6">
    <source>
        <dbReference type="ARBA" id="ARBA00023136"/>
    </source>
</evidence>
<evidence type="ECO:0000256" key="4">
    <source>
        <dbReference type="ARBA" id="ARBA00022692"/>
    </source>
</evidence>
<evidence type="ECO:0000256" key="1">
    <source>
        <dbReference type="ARBA" id="ARBA00004651"/>
    </source>
</evidence>
<evidence type="ECO:0000256" key="7">
    <source>
        <dbReference type="SAM" id="Phobius"/>
    </source>
</evidence>
<dbReference type="InterPro" id="IPR020846">
    <property type="entry name" value="MFS_dom"/>
</dbReference>
<evidence type="ECO:0000259" key="8">
    <source>
        <dbReference type="PROSITE" id="PS50850"/>
    </source>
</evidence>
<feature type="transmembrane region" description="Helical" evidence="7">
    <location>
        <begin position="69"/>
        <end position="90"/>
    </location>
</feature>
<accession>A0A0P8C4J5</accession>
<feature type="transmembrane region" description="Helical" evidence="7">
    <location>
        <begin position="36"/>
        <end position="57"/>
    </location>
</feature>
<dbReference type="GO" id="GO:0005886">
    <property type="term" value="C:plasma membrane"/>
    <property type="evidence" value="ECO:0007669"/>
    <property type="project" value="UniProtKB-SubCell"/>
</dbReference>
<dbReference type="PANTHER" id="PTHR43266:SF2">
    <property type="entry name" value="MAJOR FACILITATOR SUPERFAMILY (MFS) PROFILE DOMAIN-CONTAINING PROTEIN"/>
    <property type="match status" value="1"/>
</dbReference>
<feature type="transmembrane region" description="Helical" evidence="7">
    <location>
        <begin position="337"/>
        <end position="360"/>
    </location>
</feature>
<comment type="caution">
    <text evidence="9">The sequence shown here is derived from an EMBL/GenBank/DDBJ whole genome shotgun (WGS) entry which is preliminary data.</text>
</comment>
<dbReference type="STRING" id="1666911.HLUCCA11_05205"/>
<dbReference type="InterPro" id="IPR011701">
    <property type="entry name" value="MFS"/>
</dbReference>
<evidence type="ECO:0000313" key="10">
    <source>
        <dbReference type="Proteomes" id="UP000050465"/>
    </source>
</evidence>
<dbReference type="Gene3D" id="1.20.1250.20">
    <property type="entry name" value="MFS general substrate transporter like domains"/>
    <property type="match status" value="1"/>
</dbReference>
<evidence type="ECO:0000256" key="3">
    <source>
        <dbReference type="ARBA" id="ARBA00022475"/>
    </source>
</evidence>
<feature type="transmembrane region" description="Helical" evidence="7">
    <location>
        <begin position="136"/>
        <end position="158"/>
    </location>
</feature>
<dbReference type="Pfam" id="PF07690">
    <property type="entry name" value="MFS_1"/>
    <property type="match status" value="1"/>
</dbReference>
<dbReference type="EMBL" id="LJZR01000005">
    <property type="protein sequence ID" value="KPQ36563.1"/>
    <property type="molecule type" value="Genomic_DNA"/>
</dbReference>
<keyword evidence="5 7" id="KW-1133">Transmembrane helix</keyword>
<dbReference type="CDD" id="cd06173">
    <property type="entry name" value="MFS_MefA_like"/>
    <property type="match status" value="1"/>
</dbReference>
<feature type="transmembrane region" description="Helical" evidence="7">
    <location>
        <begin position="303"/>
        <end position="325"/>
    </location>
</feature>
<feature type="transmembrane region" description="Helical" evidence="7">
    <location>
        <begin position="204"/>
        <end position="226"/>
    </location>
</feature>
<reference evidence="9 10" key="1">
    <citation type="submission" date="2015-09" db="EMBL/GenBank/DDBJ databases">
        <title>Identification and resolution of microdiversity through metagenomic sequencing of parallel consortia.</title>
        <authorList>
            <person name="Nelson W.C."/>
            <person name="Romine M.F."/>
            <person name="Lindemann S.R."/>
        </authorList>
    </citation>
    <scope>NUCLEOTIDE SEQUENCE [LARGE SCALE GENOMIC DNA]</scope>
    <source>
        <strain evidence="9">Ana</strain>
    </source>
</reference>
<keyword evidence="3" id="KW-1003">Cell membrane</keyword>
<dbReference type="Proteomes" id="UP000050465">
    <property type="component" value="Unassembled WGS sequence"/>
</dbReference>
<keyword evidence="2" id="KW-0813">Transport</keyword>
<dbReference type="InterPro" id="IPR036259">
    <property type="entry name" value="MFS_trans_sf"/>
</dbReference>
<protein>
    <submittedName>
        <fullName evidence="9">MFS transporter, DHA3 family, macrolide efflux protein</fullName>
    </submittedName>
</protein>
<feature type="transmembrane region" description="Helical" evidence="7">
    <location>
        <begin position="12"/>
        <end position="30"/>
    </location>
</feature>
<sequence length="433" mass="46191">MGVFVRIWAGQLVSTIGSYMTVFALMIWIWQETGSATTLALVTFFSQLPRIAITPIAGIIVDRFPRKQLILLGDVVAAVGTLMIGLLFWQGLLQLWHLYIIVTLYGCFGQLQTLAYSTSIALLVSKENYTRAESMVAAVGYSGAIFSPILAGSLYPIIGLTGIITVDLSTFGVAFLLLVLATIPHPKRSEESASLGLRDLTFGFRYIWSKPGLMAMVIAFSLFAIPSDLGKALYNPMILARSGGDAQILGLVTTAAGIGGVLGALAVSVSGGFKRRIDGMLIGFIATGLFKIALALGQAPWMWMFSHFAATLAIPLFYSSSNAIWYAKVPPELQGRVLAADQMIGLGVGAIAPLIAGPLADQVFEPMMQSKNWVSAAFSPLFGTGVGSGMAFLYAIAAAAMTLVGIGGYGFKQLRDVEELLPDHSLIVEDTVR</sequence>
<gene>
    <name evidence="9" type="primary">mef</name>
    <name evidence="9" type="ORF">HLUCCA11_05205</name>
</gene>
<feature type="transmembrane region" description="Helical" evidence="7">
    <location>
        <begin position="164"/>
        <end position="183"/>
    </location>
</feature>
<evidence type="ECO:0000256" key="5">
    <source>
        <dbReference type="ARBA" id="ARBA00022989"/>
    </source>
</evidence>
<organism evidence="9 10">
    <name type="scientific">Phormidesmis priestleyi Ana</name>
    <dbReference type="NCBI Taxonomy" id="1666911"/>
    <lineage>
        <taxon>Bacteria</taxon>
        <taxon>Bacillati</taxon>
        <taxon>Cyanobacteriota</taxon>
        <taxon>Cyanophyceae</taxon>
        <taxon>Leptolyngbyales</taxon>
        <taxon>Leptolyngbyaceae</taxon>
        <taxon>Phormidesmis</taxon>
    </lineage>
</organism>
<comment type="subcellular location">
    <subcellularLocation>
        <location evidence="1">Cell membrane</location>
        <topology evidence="1">Multi-pass membrane protein</topology>
    </subcellularLocation>
</comment>
<feature type="transmembrane region" description="Helical" evidence="7">
    <location>
        <begin position="391"/>
        <end position="411"/>
    </location>
</feature>